<reference evidence="8 9" key="1">
    <citation type="submission" date="2023-09" db="EMBL/GenBank/DDBJ databases">
        <authorList>
            <person name="Rey-Velasco X."/>
        </authorList>
    </citation>
    <scope>NUCLEOTIDE SEQUENCE [LARGE SCALE GENOMIC DNA]</scope>
    <source>
        <strain evidence="8 9">P007</strain>
    </source>
</reference>
<dbReference type="NCBIfam" id="TIGR00177">
    <property type="entry name" value="molyb_syn"/>
    <property type="match status" value="1"/>
</dbReference>
<dbReference type="PANTHER" id="PTHR10192">
    <property type="entry name" value="MOLYBDOPTERIN BIOSYNTHESIS PROTEIN"/>
    <property type="match status" value="1"/>
</dbReference>
<organism evidence="8 9">
    <name type="scientific">Croceitalea vernalis</name>
    <dbReference type="NCBI Taxonomy" id="3075599"/>
    <lineage>
        <taxon>Bacteria</taxon>
        <taxon>Pseudomonadati</taxon>
        <taxon>Bacteroidota</taxon>
        <taxon>Flavobacteriia</taxon>
        <taxon>Flavobacteriales</taxon>
        <taxon>Flavobacteriaceae</taxon>
        <taxon>Croceitalea</taxon>
    </lineage>
</organism>
<proteinExistence type="inferred from homology"/>
<keyword evidence="6" id="KW-0500">Molybdenum</keyword>
<name>A0ABU3BH66_9FLAO</name>
<dbReference type="Gene3D" id="2.40.340.10">
    <property type="entry name" value="MoeA, C-terminal, domain IV"/>
    <property type="match status" value="1"/>
</dbReference>
<evidence type="ECO:0000259" key="7">
    <source>
        <dbReference type="SMART" id="SM00852"/>
    </source>
</evidence>
<dbReference type="InterPro" id="IPR038987">
    <property type="entry name" value="MoeA-like"/>
</dbReference>
<dbReference type="Pfam" id="PF03453">
    <property type="entry name" value="MoeA_N"/>
    <property type="match status" value="1"/>
</dbReference>
<dbReference type="CDD" id="cd00887">
    <property type="entry name" value="MoeA"/>
    <property type="match status" value="1"/>
</dbReference>
<dbReference type="SUPFAM" id="SSF63882">
    <property type="entry name" value="MoeA N-terminal region -like"/>
    <property type="match status" value="1"/>
</dbReference>
<dbReference type="Proteomes" id="UP001250662">
    <property type="component" value="Unassembled WGS sequence"/>
</dbReference>
<comment type="cofactor">
    <cofactor evidence="6">
        <name>Mg(2+)</name>
        <dbReference type="ChEBI" id="CHEBI:18420"/>
    </cofactor>
</comment>
<evidence type="ECO:0000256" key="1">
    <source>
        <dbReference type="ARBA" id="ARBA00002901"/>
    </source>
</evidence>
<comment type="function">
    <text evidence="1 6">Catalyzes the insertion of molybdate into adenylated molybdopterin with the concomitant release of AMP.</text>
</comment>
<dbReference type="Gene3D" id="3.40.980.10">
    <property type="entry name" value="MoaB/Mog-like domain"/>
    <property type="match status" value="1"/>
</dbReference>
<comment type="caution">
    <text evidence="8">The sequence shown here is derived from an EMBL/GenBank/DDBJ whole genome shotgun (WGS) entry which is preliminary data.</text>
</comment>
<evidence type="ECO:0000256" key="6">
    <source>
        <dbReference type="RuleBase" id="RU365090"/>
    </source>
</evidence>
<dbReference type="Pfam" id="PF03454">
    <property type="entry name" value="MoeA_C"/>
    <property type="match status" value="1"/>
</dbReference>
<evidence type="ECO:0000256" key="3">
    <source>
        <dbReference type="ARBA" id="ARBA00010763"/>
    </source>
</evidence>
<keyword evidence="9" id="KW-1185">Reference proteome</keyword>
<dbReference type="Gene3D" id="2.170.190.11">
    <property type="entry name" value="Molybdopterin biosynthesis moea protein, domain 3"/>
    <property type="match status" value="1"/>
</dbReference>
<evidence type="ECO:0000313" key="9">
    <source>
        <dbReference type="Proteomes" id="UP001250662"/>
    </source>
</evidence>
<dbReference type="Gene3D" id="3.90.105.10">
    <property type="entry name" value="Molybdopterin biosynthesis moea protein, domain 2"/>
    <property type="match status" value="1"/>
</dbReference>
<keyword evidence="4 6" id="KW-0501">Molybdenum cofactor biosynthesis</keyword>
<keyword evidence="6" id="KW-0479">Metal-binding</keyword>
<evidence type="ECO:0000256" key="4">
    <source>
        <dbReference type="ARBA" id="ARBA00023150"/>
    </source>
</evidence>
<evidence type="ECO:0000256" key="5">
    <source>
        <dbReference type="ARBA" id="ARBA00047317"/>
    </source>
</evidence>
<dbReference type="EC" id="2.10.1.1" evidence="6"/>
<dbReference type="SMART" id="SM00852">
    <property type="entry name" value="MoCF_biosynth"/>
    <property type="match status" value="1"/>
</dbReference>
<gene>
    <name evidence="8" type="ORF">RM520_07760</name>
</gene>
<dbReference type="SUPFAM" id="SSF53218">
    <property type="entry name" value="Molybdenum cofactor biosynthesis proteins"/>
    <property type="match status" value="1"/>
</dbReference>
<comment type="catalytic activity">
    <reaction evidence="5">
        <text>adenylyl-molybdopterin + molybdate = Mo-molybdopterin + AMP + H(+)</text>
        <dbReference type="Rhea" id="RHEA:35047"/>
        <dbReference type="ChEBI" id="CHEBI:15378"/>
        <dbReference type="ChEBI" id="CHEBI:36264"/>
        <dbReference type="ChEBI" id="CHEBI:62727"/>
        <dbReference type="ChEBI" id="CHEBI:71302"/>
        <dbReference type="ChEBI" id="CHEBI:456215"/>
        <dbReference type="EC" id="2.10.1.1"/>
    </reaction>
</comment>
<comment type="similarity">
    <text evidence="3 6">Belongs to the MoeA family.</text>
</comment>
<dbReference type="InterPro" id="IPR005110">
    <property type="entry name" value="MoeA_linker/N"/>
</dbReference>
<dbReference type="InterPro" id="IPR005111">
    <property type="entry name" value="MoeA_C_domain_IV"/>
</dbReference>
<dbReference type="Pfam" id="PF00994">
    <property type="entry name" value="MoCF_biosynth"/>
    <property type="match status" value="1"/>
</dbReference>
<dbReference type="InterPro" id="IPR036425">
    <property type="entry name" value="MoaB/Mog-like_dom_sf"/>
</dbReference>
<evidence type="ECO:0000313" key="8">
    <source>
        <dbReference type="EMBL" id="MDT0621516.1"/>
    </source>
</evidence>
<dbReference type="InterPro" id="IPR036688">
    <property type="entry name" value="MoeA_C_domain_IV_sf"/>
</dbReference>
<dbReference type="EMBL" id="JAVRHU010000002">
    <property type="protein sequence ID" value="MDT0621516.1"/>
    <property type="molecule type" value="Genomic_DNA"/>
</dbReference>
<keyword evidence="6" id="KW-0460">Magnesium</keyword>
<dbReference type="InterPro" id="IPR001453">
    <property type="entry name" value="MoaB/Mog_dom"/>
</dbReference>
<keyword evidence="6" id="KW-0808">Transferase</keyword>
<feature type="domain" description="MoaB/Mog" evidence="7">
    <location>
        <begin position="175"/>
        <end position="314"/>
    </location>
</feature>
<comment type="pathway">
    <text evidence="2 6">Cofactor biosynthesis; molybdopterin biosynthesis.</text>
</comment>
<sequence>MIAFEKALELVLNNSASFGEVTLPLDKAVGRILAEDVFADRDFPPFNRATKDGIAIHYESVSNAFSKFKIQDTAAAGSPQLQLFNTSDCIEVMTGAMVPINCDTVIMYEHLVIESGFATLLKPVKKGQNIHVKGSDEPKGVKVLERGIQISASEIGVLASVGKAVLKVKKNPRISIVSTGDELVNVHEFPKAHQIRKSNSHTLKAALIDKGIASEMVHIPDEKVKTKEVISKLLLTSDVILLSGGVSKGKYDYLPEVFEELNITKVFHKVRQRPGKPFWFGSHEESKTTVFGFPGNPVSTFANFNIYFLPWLDKSLMGVVKKEITVILEEEFENTTDLTRFIRAKLVLKNGKTRAQLIEGNGSGDLTSLTKSDGFLKVPPNKKCIKGAKVSFLPTRRIL</sequence>
<dbReference type="InterPro" id="IPR036135">
    <property type="entry name" value="MoeA_linker/N_sf"/>
</dbReference>
<evidence type="ECO:0000256" key="2">
    <source>
        <dbReference type="ARBA" id="ARBA00005046"/>
    </source>
</evidence>
<dbReference type="SUPFAM" id="SSF63867">
    <property type="entry name" value="MoeA C-terminal domain-like"/>
    <property type="match status" value="1"/>
</dbReference>
<protein>
    <recommendedName>
        <fullName evidence="6">Molybdopterin molybdenumtransferase</fullName>
        <ecNumber evidence="6">2.10.1.1</ecNumber>
    </recommendedName>
</protein>
<accession>A0ABU3BH66</accession>
<dbReference type="RefSeq" id="WP_311387581.1">
    <property type="nucleotide sequence ID" value="NZ_JAVRHU010000002.1"/>
</dbReference>
<dbReference type="PANTHER" id="PTHR10192:SF5">
    <property type="entry name" value="GEPHYRIN"/>
    <property type="match status" value="1"/>
</dbReference>